<sequence>MVQTVMLIPTMVFLVLSSTSGSLVDGQVLNLPPSFLQHNHPKDHLHNHKPQDDRKFSPSKEILLFT</sequence>
<organism evidence="3 4">
    <name type="scientific">Megaselia scalaris</name>
    <name type="common">Humpbacked fly</name>
    <name type="synonym">Phora scalaris</name>
    <dbReference type="NCBI Taxonomy" id="36166"/>
    <lineage>
        <taxon>Eukaryota</taxon>
        <taxon>Metazoa</taxon>
        <taxon>Ecdysozoa</taxon>
        <taxon>Arthropoda</taxon>
        <taxon>Hexapoda</taxon>
        <taxon>Insecta</taxon>
        <taxon>Pterygota</taxon>
        <taxon>Neoptera</taxon>
        <taxon>Endopterygota</taxon>
        <taxon>Diptera</taxon>
        <taxon>Brachycera</taxon>
        <taxon>Muscomorpha</taxon>
        <taxon>Platypezoidea</taxon>
        <taxon>Phoridae</taxon>
        <taxon>Megaseliini</taxon>
        <taxon>Megaselia</taxon>
    </lineage>
</organism>
<proteinExistence type="predicted"/>
<evidence type="ECO:0000256" key="1">
    <source>
        <dbReference type="SAM" id="MobiDB-lite"/>
    </source>
</evidence>
<dbReference type="EnsemblMetazoa" id="MESCA007339-RA">
    <property type="protein sequence ID" value="MESCA007339-PA"/>
    <property type="gene ID" value="MESCA007339"/>
</dbReference>
<feature type="region of interest" description="Disordered" evidence="1">
    <location>
        <begin position="39"/>
        <end position="58"/>
    </location>
</feature>
<reference evidence="3" key="2">
    <citation type="submission" date="2015-06" db="UniProtKB">
        <authorList>
            <consortium name="EnsemblMetazoa"/>
        </authorList>
    </citation>
    <scope>IDENTIFICATION</scope>
</reference>
<keyword evidence="2" id="KW-0732">Signal</keyword>
<dbReference type="EMBL" id="CAQQ02110527">
    <property type="status" value="NOT_ANNOTATED_CDS"/>
    <property type="molecule type" value="Genomic_DNA"/>
</dbReference>
<keyword evidence="4" id="KW-1185">Reference proteome</keyword>
<name>T1GUC9_MEGSC</name>
<feature type="signal peptide" evidence="2">
    <location>
        <begin position="1"/>
        <end position="21"/>
    </location>
</feature>
<evidence type="ECO:0000313" key="4">
    <source>
        <dbReference type="Proteomes" id="UP000015102"/>
    </source>
</evidence>
<evidence type="ECO:0000313" key="3">
    <source>
        <dbReference type="EnsemblMetazoa" id="MESCA007339-PA"/>
    </source>
</evidence>
<dbReference type="HOGENOM" id="CLU_2834063_0_0_1"/>
<dbReference type="Proteomes" id="UP000015102">
    <property type="component" value="Unassembled WGS sequence"/>
</dbReference>
<dbReference type="AlphaFoldDB" id="T1GUC9"/>
<accession>T1GUC9</accession>
<evidence type="ECO:0000256" key="2">
    <source>
        <dbReference type="SAM" id="SignalP"/>
    </source>
</evidence>
<protein>
    <submittedName>
        <fullName evidence="3">Uncharacterized protein</fullName>
    </submittedName>
</protein>
<dbReference type="EMBL" id="CAQQ02110526">
    <property type="status" value="NOT_ANNOTATED_CDS"/>
    <property type="molecule type" value="Genomic_DNA"/>
</dbReference>
<reference evidence="4" key="1">
    <citation type="submission" date="2013-02" db="EMBL/GenBank/DDBJ databases">
        <authorList>
            <person name="Hughes D."/>
        </authorList>
    </citation>
    <scope>NUCLEOTIDE SEQUENCE</scope>
    <source>
        <strain>Durham</strain>
        <strain evidence="4">NC isolate 2 -- Noor lab</strain>
    </source>
</reference>
<feature type="compositionally biased region" description="Basic and acidic residues" evidence="1">
    <location>
        <begin position="40"/>
        <end position="58"/>
    </location>
</feature>
<feature type="chain" id="PRO_5004588538" evidence="2">
    <location>
        <begin position="22"/>
        <end position="66"/>
    </location>
</feature>